<dbReference type="GO" id="GO:0004252">
    <property type="term" value="F:serine-type endopeptidase activity"/>
    <property type="evidence" value="ECO:0007669"/>
    <property type="project" value="UniProtKB-UniRule"/>
</dbReference>
<dbReference type="InterPro" id="IPR046843">
    <property type="entry name" value="LonB_AAA-LID"/>
</dbReference>
<keyword evidence="1 2" id="KW-0645">Protease</keyword>
<reference evidence="5" key="1">
    <citation type="submission" date="2020-03" db="EMBL/GenBank/DDBJ databases">
        <title>Genome of Pelagibius litoralis DSM 21314T.</title>
        <authorList>
            <person name="Wang G."/>
        </authorList>
    </citation>
    <scope>NUCLEOTIDE SEQUENCE</scope>
    <source>
        <strain evidence="5">DSM 21314</strain>
    </source>
</reference>
<dbReference type="Gene3D" id="1.10.8.60">
    <property type="match status" value="1"/>
</dbReference>
<dbReference type="InterPro" id="IPR020568">
    <property type="entry name" value="Ribosomal_Su5_D2-typ_SF"/>
</dbReference>
<dbReference type="Pfam" id="PF20437">
    <property type="entry name" value="LonC_helical"/>
    <property type="match status" value="1"/>
</dbReference>
<dbReference type="GO" id="GO:0006508">
    <property type="term" value="P:proteolysis"/>
    <property type="evidence" value="ECO:0007669"/>
    <property type="project" value="UniProtKB-KW"/>
</dbReference>
<dbReference type="GO" id="GO:0030163">
    <property type="term" value="P:protein catabolic process"/>
    <property type="evidence" value="ECO:0007669"/>
    <property type="project" value="InterPro"/>
</dbReference>
<keyword evidence="2" id="KW-0378">Hydrolase</keyword>
<evidence type="ECO:0000256" key="1">
    <source>
        <dbReference type="ARBA" id="ARBA00022670"/>
    </source>
</evidence>
<comment type="caution">
    <text evidence="5">The sequence shown here is derived from an EMBL/GenBank/DDBJ whole genome shotgun (WGS) entry which is preliminary data.</text>
</comment>
<sequence>MTIAPLSADKLRRDCDASRFDFESTDDLQDLNDVIGQERALEAIHFGATIDQDGYNLFVLGPPGTGKHTTVAGILEAKAAKEAPPSDWVYLNNFETPHRPIALCLPRGRGHALQTEIRHLTDELRTAVPAAFESEDYRNRRQVLVDAARERHDGAFEALRKKAEEKRIALVRTPLGFGFAPIKDDAVMEPQEFNALPAEERKRIETEIEALQTELEAVVKRIPTWAMEQRDALRDLNREVTALTIDQPINKLRERFVDIPGIQQHLEAVREDLLDNVHMLLQIEHASEENPSAEGPRNRHLVNGFKRYEINLMVSGECLEGAPVIFEDNPTLQNLIGRVEHISEMGALITDFTLIKAGALHRANGGYLILDVRKVLSQPFAWEALKRTLKAGKIRIEAPGQMLSLISTVSLEPADIPLKAKVILCGEPFFYYLLGIYDPEFPTLFKVAADFDDSMARDEDGELLFARLLATMVRREGLRPLEASAVARVIEHSARMAQDAEKLSVDLRTVVDLLKETDFFAGTAGVRKSKSVHVQKAIDAQIHRADRLRDRSYEAIQRGFVLLETEGAAVGQINGLSVLQLGSFAFGRPSRITARVRLGAGKVVDIEREVELGGPVHSKGVLILSSYLAGHFAIDQPLSLSASLVFEQSYGGVEGDSASSAELYALLSALAQVPLNQGLAVTGSVNQNGQVQAIGGVNEKIEGFFDICKQRGLTGDQGVMIPAVNQKHLMLRQDVVDAVAEGRFAVYPVETIEQGIELLTGMDAGTRDADGTFPEGSVNRLVENRLLAFATARRRFGQAHKDCGEQEARNGHS</sequence>
<organism evidence="5 6">
    <name type="scientific">Pelagibius litoralis</name>
    <dbReference type="NCBI Taxonomy" id="374515"/>
    <lineage>
        <taxon>Bacteria</taxon>
        <taxon>Pseudomonadati</taxon>
        <taxon>Pseudomonadota</taxon>
        <taxon>Alphaproteobacteria</taxon>
        <taxon>Rhodospirillales</taxon>
        <taxon>Rhodovibrionaceae</taxon>
        <taxon>Pelagibius</taxon>
    </lineage>
</organism>
<dbReference type="Pfam" id="PF13654">
    <property type="entry name" value="AAA_32"/>
    <property type="match status" value="1"/>
</dbReference>
<dbReference type="EC" id="3.4.21.53" evidence="2"/>
<dbReference type="Gene3D" id="3.30.230.10">
    <property type="match status" value="1"/>
</dbReference>
<dbReference type="Gene3D" id="3.40.50.300">
    <property type="entry name" value="P-loop containing nucleotide triphosphate hydrolases"/>
    <property type="match status" value="2"/>
</dbReference>
<dbReference type="InterPro" id="IPR008269">
    <property type="entry name" value="Lon_proteolytic"/>
</dbReference>
<dbReference type="InterPro" id="IPR027065">
    <property type="entry name" value="Lon_Prtase"/>
</dbReference>
<evidence type="ECO:0000256" key="2">
    <source>
        <dbReference type="PROSITE-ProRule" id="PRU01122"/>
    </source>
</evidence>
<dbReference type="InterPro" id="IPR046844">
    <property type="entry name" value="Lon-like_helical"/>
</dbReference>
<gene>
    <name evidence="5" type="ORF">HBA54_22930</name>
</gene>
<dbReference type="PROSITE" id="PS51786">
    <property type="entry name" value="LON_PROTEOLYTIC"/>
    <property type="match status" value="1"/>
</dbReference>
<dbReference type="SUPFAM" id="SSF54211">
    <property type="entry name" value="Ribosomal protein S5 domain 2-like"/>
    <property type="match status" value="1"/>
</dbReference>
<dbReference type="Pfam" id="PF05362">
    <property type="entry name" value="Lon_C"/>
    <property type="match status" value="1"/>
</dbReference>
<protein>
    <recommendedName>
        <fullName evidence="2">endopeptidase La</fullName>
        <ecNumber evidence="2">3.4.21.53</ecNumber>
    </recommendedName>
</protein>
<dbReference type="InterPro" id="IPR027417">
    <property type="entry name" value="P-loop_NTPase"/>
</dbReference>
<dbReference type="EMBL" id="JAAQPH010000022">
    <property type="protein sequence ID" value="NIA71452.1"/>
    <property type="molecule type" value="Genomic_DNA"/>
</dbReference>
<comment type="similarity">
    <text evidence="2">Belongs to the peptidase S16 family.</text>
</comment>
<dbReference type="PANTHER" id="PTHR10046">
    <property type="entry name" value="ATP DEPENDENT LON PROTEASE FAMILY MEMBER"/>
    <property type="match status" value="1"/>
</dbReference>
<feature type="coiled-coil region" evidence="3">
    <location>
        <begin position="201"/>
        <end position="246"/>
    </location>
</feature>
<feature type="active site" evidence="2">
    <location>
        <position position="700"/>
    </location>
</feature>
<feature type="domain" description="Lon proteolytic" evidence="4">
    <location>
        <begin position="567"/>
        <end position="762"/>
    </location>
</feature>
<feature type="active site" evidence="2">
    <location>
        <position position="657"/>
    </location>
</feature>
<keyword evidence="2" id="KW-0720">Serine protease</keyword>
<dbReference type="SUPFAM" id="SSF52540">
    <property type="entry name" value="P-loop containing nucleoside triphosphate hydrolases"/>
    <property type="match status" value="2"/>
</dbReference>
<keyword evidence="3" id="KW-0175">Coiled coil</keyword>
<proteinExistence type="inferred from homology"/>
<evidence type="ECO:0000256" key="3">
    <source>
        <dbReference type="SAM" id="Coils"/>
    </source>
</evidence>
<dbReference type="InterPro" id="IPR014721">
    <property type="entry name" value="Ribsml_uS5_D2-typ_fold_subgr"/>
</dbReference>
<dbReference type="GO" id="GO:0004176">
    <property type="term" value="F:ATP-dependent peptidase activity"/>
    <property type="evidence" value="ECO:0007669"/>
    <property type="project" value="UniProtKB-UniRule"/>
</dbReference>
<dbReference type="Pfam" id="PF20436">
    <property type="entry name" value="LonB_AAA-LID"/>
    <property type="match status" value="1"/>
</dbReference>
<dbReference type="InterPro" id="IPR041699">
    <property type="entry name" value="AAA_32"/>
</dbReference>
<dbReference type="Proteomes" id="UP000761264">
    <property type="component" value="Unassembled WGS sequence"/>
</dbReference>
<dbReference type="PRINTS" id="PR00830">
    <property type="entry name" value="ENDOLAPTASE"/>
</dbReference>
<evidence type="ECO:0000313" key="5">
    <source>
        <dbReference type="EMBL" id="NIA71452.1"/>
    </source>
</evidence>
<evidence type="ECO:0000313" key="6">
    <source>
        <dbReference type="Proteomes" id="UP000761264"/>
    </source>
</evidence>
<comment type="catalytic activity">
    <reaction evidence="2">
        <text>Hydrolysis of proteins in presence of ATP.</text>
        <dbReference type="EC" id="3.4.21.53"/>
    </reaction>
</comment>
<evidence type="ECO:0000259" key="4">
    <source>
        <dbReference type="PROSITE" id="PS51786"/>
    </source>
</evidence>
<keyword evidence="6" id="KW-1185">Reference proteome</keyword>
<dbReference type="GO" id="GO:0005524">
    <property type="term" value="F:ATP binding"/>
    <property type="evidence" value="ECO:0007669"/>
    <property type="project" value="InterPro"/>
</dbReference>
<accession>A0A967F1R0</accession>
<dbReference type="AlphaFoldDB" id="A0A967F1R0"/>
<name>A0A967F1R0_9PROT</name>